<dbReference type="Pfam" id="PF00717">
    <property type="entry name" value="Peptidase_S24"/>
    <property type="match status" value="1"/>
</dbReference>
<proteinExistence type="predicted"/>
<dbReference type="Gene3D" id="3.40.50.300">
    <property type="entry name" value="P-loop containing nucleotide triphosphate hydrolases"/>
    <property type="match status" value="1"/>
</dbReference>
<dbReference type="RefSeq" id="WP_111589988.1">
    <property type="nucleotide sequence ID" value="NZ_QLMA01000001.1"/>
</dbReference>
<keyword evidence="3" id="KW-1185">Reference proteome</keyword>
<dbReference type="PROSITE" id="PS50164">
    <property type="entry name" value="GIY_YIG"/>
    <property type="match status" value="1"/>
</dbReference>
<evidence type="ECO:0000313" key="3">
    <source>
        <dbReference type="Proteomes" id="UP000249819"/>
    </source>
</evidence>
<dbReference type="InterPro" id="IPR000305">
    <property type="entry name" value="GIY-YIG_endonuc"/>
</dbReference>
<dbReference type="CDD" id="cd10439">
    <property type="entry name" value="GIY-YIG_COG3410"/>
    <property type="match status" value="1"/>
</dbReference>
<evidence type="ECO:0000259" key="1">
    <source>
        <dbReference type="PROSITE" id="PS50164"/>
    </source>
</evidence>
<dbReference type="AlphaFoldDB" id="A0A327WD46"/>
<dbReference type="SUPFAM" id="SSF82771">
    <property type="entry name" value="GIY-YIG endonuclease"/>
    <property type="match status" value="1"/>
</dbReference>
<accession>A0A327WD46</accession>
<dbReference type="SUPFAM" id="SSF52540">
    <property type="entry name" value="P-loop containing nucleoside triphosphate hydrolases"/>
    <property type="match status" value="1"/>
</dbReference>
<organism evidence="2 3">
    <name type="scientific">Chitinophaga dinghuensis</name>
    <dbReference type="NCBI Taxonomy" id="1539050"/>
    <lineage>
        <taxon>Bacteria</taxon>
        <taxon>Pseudomonadati</taxon>
        <taxon>Bacteroidota</taxon>
        <taxon>Chitinophagia</taxon>
        <taxon>Chitinophagales</taxon>
        <taxon>Chitinophagaceae</taxon>
        <taxon>Chitinophaga</taxon>
    </lineage>
</organism>
<sequence>MIDIHPFRFNADILTDVHSVTHYLKENWPVVYILVNNKTKEIYIGETTKLLQRLDDHLKDDRFRTMERIYVITSARFNKSLTWNIEVDLISYIGSEGVFKPINWNSGNKNRNYQHKVADYDALFEDVWNKLRGVKIAKSRLKDLTNSDLFKYSPYKELSEDQIEGLIKIIQSLLNKDANTVFIDGGAGTGKTLLAIFLFKLLHTQMQDFNFLGFGKYQDQMKSLVTELHLQYPNPSAALVVPVSSFRKTVEKVFAKVTDLEKKMVVAPIAVTRQQYDIIMVDESHRLRRYNVLGAYAGNFKAGCLSLEMDHHTNTELDWVKAQSKKLILLYDAGQSIRPSDVRKRDFDKLKVAKGTVQQQLKSQLRVRGGISYVNHVKKLIGGKLKTGDPIYKSSTYSLLLFDSLEHMLDEIKQRDKEYGLARMVAGYAWEWNTKKKGKTKPKAKYDIIIGNVKLKWNGTPKEWINSKNAINEVGCIHTTQGYDLNYTGVIFGNEISYDKRSGKIITRKENYHDKNGKTGLETDEEVHEYICRIYDTLMKRGIRGTYIYVCDPELKNYFDQFIVKAKNRKTIPLIISDNTSIPENAVRYYDIDVAAGDFSSPRLSGDNKWIQLPSHLKASENLFACKVVGESMNMTIKNGSICLFAKDEGGSRNGEIVLASHANIQDKDLGFGHTVKEYLSKKKTGEDSWEHEEIILRPNSDDPSFTDIVLANDELVDLKIMGIFKEVLYEPPYSF</sequence>
<dbReference type="InterPro" id="IPR018647">
    <property type="entry name" value="SLFN_3-like_DNA/RNA_helicase"/>
</dbReference>
<dbReference type="Pfam" id="PF09848">
    <property type="entry name" value="SLFN-g3_helicase"/>
    <property type="match status" value="1"/>
</dbReference>
<reference evidence="2 3" key="1">
    <citation type="submission" date="2018-06" db="EMBL/GenBank/DDBJ databases">
        <title>Genomic Encyclopedia of Archaeal and Bacterial Type Strains, Phase II (KMG-II): from individual species to whole genera.</title>
        <authorList>
            <person name="Goeker M."/>
        </authorList>
    </citation>
    <scope>NUCLEOTIDE SEQUENCE [LARGE SCALE GENOMIC DNA]</scope>
    <source>
        <strain evidence="2 3">DSM 29821</strain>
    </source>
</reference>
<dbReference type="InterPro" id="IPR027417">
    <property type="entry name" value="P-loop_NTPase"/>
</dbReference>
<dbReference type="Pfam" id="PF01541">
    <property type="entry name" value="GIY-YIG"/>
    <property type="match status" value="1"/>
</dbReference>
<feature type="domain" description="GIY-YIG" evidence="1">
    <location>
        <begin position="27"/>
        <end position="105"/>
    </location>
</feature>
<dbReference type="Proteomes" id="UP000249819">
    <property type="component" value="Unassembled WGS sequence"/>
</dbReference>
<name>A0A327WD46_9BACT</name>
<dbReference type="Gene3D" id="2.10.109.10">
    <property type="entry name" value="Umud Fragment, subunit A"/>
    <property type="match status" value="1"/>
</dbReference>
<dbReference type="InterPro" id="IPR035901">
    <property type="entry name" value="GIY-YIG_endonuc_sf"/>
</dbReference>
<gene>
    <name evidence="2" type="ORF">CLV59_10129</name>
</gene>
<dbReference type="InterPro" id="IPR015927">
    <property type="entry name" value="Peptidase_S24_S26A/B/C"/>
</dbReference>
<dbReference type="OrthoDB" id="9759819at2"/>
<comment type="caution">
    <text evidence="2">The sequence shown here is derived from an EMBL/GenBank/DDBJ whole genome shotgun (WGS) entry which is preliminary data.</text>
</comment>
<protein>
    <recommendedName>
        <fullName evidence="1">GIY-YIG domain-containing protein</fullName>
    </recommendedName>
</protein>
<dbReference type="EMBL" id="QLMA01000001">
    <property type="protein sequence ID" value="RAJ87280.1"/>
    <property type="molecule type" value="Genomic_DNA"/>
</dbReference>
<dbReference type="SUPFAM" id="SSF51306">
    <property type="entry name" value="LexA/Signal peptidase"/>
    <property type="match status" value="1"/>
</dbReference>
<evidence type="ECO:0000313" key="2">
    <source>
        <dbReference type="EMBL" id="RAJ87280.1"/>
    </source>
</evidence>
<dbReference type="InterPro" id="IPR036286">
    <property type="entry name" value="LexA/Signal_pep-like_sf"/>
</dbReference>